<keyword evidence="2" id="KW-0863">Zinc-finger</keyword>
<dbReference type="EnsemblMetazoa" id="XM_030996158">
    <property type="protein sequence ID" value="XP_030852018"/>
    <property type="gene ID" value="LOC100892446"/>
</dbReference>
<dbReference type="KEGG" id="spu:100892446"/>
<dbReference type="AlphaFoldDB" id="A0A7M7PNE4"/>
<evidence type="ECO:0000256" key="2">
    <source>
        <dbReference type="ARBA" id="ARBA00022771"/>
    </source>
</evidence>
<dbReference type="PROSITE" id="PS50222">
    <property type="entry name" value="EF_HAND_2"/>
    <property type="match status" value="2"/>
</dbReference>
<dbReference type="GeneID" id="100892446"/>
<keyword evidence="1" id="KW-0479">Metal-binding</keyword>
<dbReference type="GO" id="GO:0008270">
    <property type="term" value="F:zinc ion binding"/>
    <property type="evidence" value="ECO:0007669"/>
    <property type="project" value="UniProtKB-KW"/>
</dbReference>
<dbReference type="CTD" id="23349"/>
<dbReference type="CDD" id="cd00051">
    <property type="entry name" value="EFh"/>
    <property type="match status" value="1"/>
</dbReference>
<reference evidence="7" key="1">
    <citation type="submission" date="2015-02" db="EMBL/GenBank/DDBJ databases">
        <title>Genome sequencing for Strongylocentrotus purpuratus.</title>
        <authorList>
            <person name="Murali S."/>
            <person name="Liu Y."/>
            <person name="Vee V."/>
            <person name="English A."/>
            <person name="Wang M."/>
            <person name="Skinner E."/>
            <person name="Han Y."/>
            <person name="Muzny D.M."/>
            <person name="Worley K.C."/>
            <person name="Gibbs R.A."/>
        </authorList>
    </citation>
    <scope>NUCLEOTIDE SEQUENCE</scope>
</reference>
<feature type="domain" description="EF-hand" evidence="5">
    <location>
        <begin position="360"/>
        <end position="395"/>
    </location>
</feature>
<dbReference type="PROSITE" id="PS01359">
    <property type="entry name" value="ZF_PHD_1"/>
    <property type="match status" value="1"/>
</dbReference>
<sequence>MGVTVSKNEGTNTRTSKPLQDFKKVSTRVGKIGVLARQARLKSESKNGDAVPTYSSTSHGHREDLTLQPKNDHTSYRRPSVAQFYDGDDTGHTLVYKDTADAWAALRAGTVVDSVEEIPETEISVVESTLGGYKTVEKTRGATGTHHVMSDGEFDSGTDSTYLGSIRDQPLSSSKDDDFIIPFSDGVEPDGWKEKIESEQKCTLCETNTGHELFPCRICTLVFHEPCMKRKGQLHDNESIKALRQANTNIGWSCSECENLGQLLSDDEMFELMEIFERCDVDSDATISLEEFIEYRQLVIKEHENRPLTEDEIEDETRNFKSMDTDRTGNLSWWEFLNHEAIRRLATRSKRKLVQVLKPKEIQALRSNFVVFDTDGDGCVTEYEARRAFKSWFSKFIEDPYEMSPSAQRRLGSQTSLRMTSELATHVDTNTGLLMGADSDRSG</sequence>
<dbReference type="InterPro" id="IPR011011">
    <property type="entry name" value="Znf_FYVE_PHD"/>
</dbReference>
<feature type="compositionally biased region" description="Polar residues" evidence="4">
    <location>
        <begin position="1"/>
        <end position="18"/>
    </location>
</feature>
<dbReference type="InterPro" id="IPR002048">
    <property type="entry name" value="EF_hand_dom"/>
</dbReference>
<dbReference type="Gene3D" id="3.30.40.10">
    <property type="entry name" value="Zinc/RING finger domain, C3HC4 (zinc finger)"/>
    <property type="match status" value="1"/>
</dbReference>
<feature type="domain" description="EF-hand" evidence="5">
    <location>
        <begin position="267"/>
        <end position="302"/>
    </location>
</feature>
<evidence type="ECO:0000256" key="3">
    <source>
        <dbReference type="ARBA" id="ARBA00022833"/>
    </source>
</evidence>
<dbReference type="OMA" id="MFELMEI"/>
<dbReference type="SUPFAM" id="SSF57903">
    <property type="entry name" value="FYVE/PHD zinc finger"/>
    <property type="match status" value="1"/>
</dbReference>
<dbReference type="InterPro" id="IPR031946">
    <property type="entry name" value="KIAA1045_Zf_RING"/>
</dbReference>
<evidence type="ECO:0000313" key="7">
    <source>
        <dbReference type="Proteomes" id="UP000007110"/>
    </source>
</evidence>
<name>A0A7M7PNE4_STRPU</name>
<dbReference type="Proteomes" id="UP000007110">
    <property type="component" value="Unassembled WGS sequence"/>
</dbReference>
<dbReference type="OrthoDB" id="9978298at2759"/>
<dbReference type="InterPro" id="IPR013083">
    <property type="entry name" value="Znf_RING/FYVE/PHD"/>
</dbReference>
<evidence type="ECO:0000256" key="1">
    <source>
        <dbReference type="ARBA" id="ARBA00022723"/>
    </source>
</evidence>
<dbReference type="Pfam" id="PF13499">
    <property type="entry name" value="EF-hand_7"/>
    <property type="match status" value="1"/>
</dbReference>
<evidence type="ECO:0000313" key="6">
    <source>
        <dbReference type="EnsemblMetazoa" id="XP_030852018"/>
    </source>
</evidence>
<evidence type="ECO:0000259" key="5">
    <source>
        <dbReference type="PROSITE" id="PS50222"/>
    </source>
</evidence>
<dbReference type="RefSeq" id="XP_030852018.1">
    <property type="nucleotide sequence ID" value="XM_030996158.1"/>
</dbReference>
<dbReference type="Gene3D" id="1.10.238.10">
    <property type="entry name" value="EF-hand"/>
    <property type="match status" value="2"/>
</dbReference>
<feature type="region of interest" description="Disordered" evidence="4">
    <location>
        <begin position="1"/>
        <end position="22"/>
    </location>
</feature>
<feature type="region of interest" description="Disordered" evidence="4">
    <location>
        <begin position="40"/>
        <end position="75"/>
    </location>
</feature>
<proteinExistence type="predicted"/>
<dbReference type="SMART" id="SM00054">
    <property type="entry name" value="EFh"/>
    <property type="match status" value="2"/>
</dbReference>
<dbReference type="InterPro" id="IPR011992">
    <property type="entry name" value="EF-hand-dom_pair"/>
</dbReference>
<dbReference type="Pfam" id="PF16744">
    <property type="entry name" value="zf-RING_15"/>
    <property type="match status" value="1"/>
</dbReference>
<dbReference type="SUPFAM" id="SSF47473">
    <property type="entry name" value="EF-hand"/>
    <property type="match status" value="1"/>
</dbReference>
<reference evidence="6" key="2">
    <citation type="submission" date="2021-01" db="UniProtKB">
        <authorList>
            <consortium name="EnsemblMetazoa"/>
        </authorList>
    </citation>
    <scope>IDENTIFICATION</scope>
</reference>
<keyword evidence="3" id="KW-0862">Zinc</keyword>
<dbReference type="GO" id="GO:0005509">
    <property type="term" value="F:calcium ion binding"/>
    <property type="evidence" value="ECO:0007669"/>
    <property type="project" value="InterPro"/>
</dbReference>
<keyword evidence="7" id="KW-1185">Reference proteome</keyword>
<evidence type="ECO:0000256" key="4">
    <source>
        <dbReference type="SAM" id="MobiDB-lite"/>
    </source>
</evidence>
<feature type="compositionally biased region" description="Basic and acidic residues" evidence="4">
    <location>
        <begin position="60"/>
        <end position="75"/>
    </location>
</feature>
<protein>
    <recommendedName>
        <fullName evidence="5">EF-hand domain-containing protein</fullName>
    </recommendedName>
</protein>
<dbReference type="InterPro" id="IPR019786">
    <property type="entry name" value="Zinc_finger_PHD-type_CS"/>
</dbReference>
<organism evidence="6 7">
    <name type="scientific">Strongylocentrotus purpuratus</name>
    <name type="common">Purple sea urchin</name>
    <dbReference type="NCBI Taxonomy" id="7668"/>
    <lineage>
        <taxon>Eukaryota</taxon>
        <taxon>Metazoa</taxon>
        <taxon>Echinodermata</taxon>
        <taxon>Eleutherozoa</taxon>
        <taxon>Echinozoa</taxon>
        <taxon>Echinoidea</taxon>
        <taxon>Euechinoidea</taxon>
        <taxon>Echinacea</taxon>
        <taxon>Camarodonta</taxon>
        <taxon>Echinidea</taxon>
        <taxon>Strongylocentrotidae</taxon>
        <taxon>Strongylocentrotus</taxon>
    </lineage>
</organism>
<dbReference type="CDD" id="cd15489">
    <property type="entry name" value="PHD_SF"/>
    <property type="match status" value="1"/>
</dbReference>
<accession>A0A7M7PNE4</accession>
<dbReference type="InParanoid" id="A0A7M7PNE4"/>